<dbReference type="EMBL" id="JADBEM010000001">
    <property type="protein sequence ID" value="MBE1606185.1"/>
    <property type="molecule type" value="Genomic_DNA"/>
</dbReference>
<reference evidence="1" key="1">
    <citation type="submission" date="2020-10" db="EMBL/GenBank/DDBJ databases">
        <title>Sequencing the genomes of 1000 actinobacteria strains.</title>
        <authorList>
            <person name="Klenk H.-P."/>
        </authorList>
    </citation>
    <scope>NUCLEOTIDE SEQUENCE</scope>
    <source>
        <strain evidence="1">DSM 45354</strain>
    </source>
</reference>
<dbReference type="SUPFAM" id="SSF144010">
    <property type="entry name" value="CofE-like"/>
    <property type="match status" value="1"/>
</dbReference>
<proteinExistence type="predicted"/>
<dbReference type="AlphaFoldDB" id="A0A927MSP3"/>
<evidence type="ECO:0000313" key="1">
    <source>
        <dbReference type="EMBL" id="MBE1606185.1"/>
    </source>
</evidence>
<comment type="caution">
    <text evidence="1">The sequence shown here is derived from an EMBL/GenBank/DDBJ whole genome shotgun (WGS) entry which is preliminary data.</text>
</comment>
<protein>
    <recommendedName>
        <fullName evidence="3">F420-0:Gamma-glutamyl ligase</fullName>
    </recommendedName>
</protein>
<dbReference type="Proteomes" id="UP000638648">
    <property type="component" value="Unassembled WGS sequence"/>
</dbReference>
<keyword evidence="2" id="KW-1185">Reference proteome</keyword>
<dbReference type="RefSeq" id="WP_192750358.1">
    <property type="nucleotide sequence ID" value="NZ_BAABJL010000011.1"/>
</dbReference>
<evidence type="ECO:0000313" key="2">
    <source>
        <dbReference type="Proteomes" id="UP000638648"/>
    </source>
</evidence>
<accession>A0A927MSP3</accession>
<evidence type="ECO:0008006" key="3">
    <source>
        <dbReference type="Google" id="ProtNLM"/>
    </source>
</evidence>
<sequence>MPVRTRWLSEKDDLGQVLLEYGGEVEPGDTIAVSEKVALLLTGGAVSTTEVPVGWEARLMARCVHHRPGALGLSIPVKMQYVLQTLGRPRIYAAAAVAAVTRPLGIRGGFFRVAGDVARYVDGGLPPYEDMVFPPFDPRKAAALCADLDERLGVGVAIVDMNDYGGAVRAVSARSIPAATLLASLADNPMRQRLTGTPFAIVRPS</sequence>
<organism evidence="1 2">
    <name type="scientific">Actinopolymorpha pittospori</name>
    <dbReference type="NCBI Taxonomy" id="648752"/>
    <lineage>
        <taxon>Bacteria</taxon>
        <taxon>Bacillati</taxon>
        <taxon>Actinomycetota</taxon>
        <taxon>Actinomycetes</taxon>
        <taxon>Propionibacteriales</taxon>
        <taxon>Actinopolymorphaceae</taxon>
        <taxon>Actinopolymorpha</taxon>
    </lineage>
</organism>
<gene>
    <name evidence="1" type="ORF">HEB94_003033</name>
</gene>
<name>A0A927MSP3_9ACTN</name>